<sequence length="82" mass="8964">MCVDFVNDFGMSSYISFLNSLISEGNDIQRYSTTSLALNSFTSHDYFSSPCTFLSLVGASLVLARTGTQTWYAIVATTSARI</sequence>
<organism evidence="1 2">
    <name type="scientific">Quercus lobata</name>
    <name type="common">Valley oak</name>
    <dbReference type="NCBI Taxonomy" id="97700"/>
    <lineage>
        <taxon>Eukaryota</taxon>
        <taxon>Viridiplantae</taxon>
        <taxon>Streptophyta</taxon>
        <taxon>Embryophyta</taxon>
        <taxon>Tracheophyta</taxon>
        <taxon>Spermatophyta</taxon>
        <taxon>Magnoliopsida</taxon>
        <taxon>eudicotyledons</taxon>
        <taxon>Gunneridae</taxon>
        <taxon>Pentapetalae</taxon>
        <taxon>rosids</taxon>
        <taxon>fabids</taxon>
        <taxon>Fagales</taxon>
        <taxon>Fagaceae</taxon>
        <taxon>Quercus</taxon>
    </lineage>
</organism>
<dbReference type="AlphaFoldDB" id="A0A7N2M2A8"/>
<keyword evidence="2" id="KW-1185">Reference proteome</keyword>
<dbReference type="Gramene" id="QL07p007057:mrna">
    <property type="protein sequence ID" value="QL07p007057:mrna"/>
    <property type="gene ID" value="QL07p007057"/>
</dbReference>
<proteinExistence type="predicted"/>
<name>A0A7N2M2A8_QUELO</name>
<accession>A0A7N2M2A8</accession>
<evidence type="ECO:0000313" key="2">
    <source>
        <dbReference type="Proteomes" id="UP000594261"/>
    </source>
</evidence>
<dbReference type="Proteomes" id="UP000594261">
    <property type="component" value="Chromosome 7"/>
</dbReference>
<dbReference type="EnsemblPlants" id="QL07p007057:mrna">
    <property type="protein sequence ID" value="QL07p007057:mrna"/>
    <property type="gene ID" value="QL07p007057"/>
</dbReference>
<reference evidence="1 2" key="1">
    <citation type="journal article" date="2016" name="G3 (Bethesda)">
        <title>First Draft Assembly and Annotation of the Genome of a California Endemic Oak Quercus lobata Nee (Fagaceae).</title>
        <authorList>
            <person name="Sork V.L."/>
            <person name="Fitz-Gibbon S.T."/>
            <person name="Puiu D."/>
            <person name="Crepeau M."/>
            <person name="Gugger P.F."/>
            <person name="Sherman R."/>
            <person name="Stevens K."/>
            <person name="Langley C.H."/>
            <person name="Pellegrini M."/>
            <person name="Salzberg S.L."/>
        </authorList>
    </citation>
    <scope>NUCLEOTIDE SEQUENCE [LARGE SCALE GENOMIC DNA]</scope>
    <source>
        <strain evidence="1 2">cv. SW786</strain>
    </source>
</reference>
<protein>
    <submittedName>
        <fullName evidence="1">Uncharacterized protein</fullName>
    </submittedName>
</protein>
<evidence type="ECO:0000313" key="1">
    <source>
        <dbReference type="EnsemblPlants" id="QL07p007057:mrna"/>
    </source>
</evidence>
<reference evidence="1" key="2">
    <citation type="submission" date="2021-01" db="UniProtKB">
        <authorList>
            <consortium name="EnsemblPlants"/>
        </authorList>
    </citation>
    <scope>IDENTIFICATION</scope>
</reference>
<dbReference type="InParanoid" id="A0A7N2M2A8"/>
<dbReference type="EMBL" id="LRBV02000007">
    <property type="status" value="NOT_ANNOTATED_CDS"/>
    <property type="molecule type" value="Genomic_DNA"/>
</dbReference>